<sequence length="131" mass="14504">MASVSSRLQSKPVITCLYLHLLGERGSEPGEPLLGRNGEEEQGVGSAGTTLAAMLTNSNKCMRGFFSAKALISVSSEHENWNERLVGRQDGSPRSPELWVRLRSVIGRTTRSKEDYWFTASSDFIVPFLTR</sequence>
<name>A0AAV7WP03_PLEWA</name>
<gene>
    <name evidence="1" type="ORF">NDU88_001863</name>
</gene>
<keyword evidence="2" id="KW-1185">Reference proteome</keyword>
<organism evidence="1 2">
    <name type="scientific">Pleurodeles waltl</name>
    <name type="common">Iberian ribbed newt</name>
    <dbReference type="NCBI Taxonomy" id="8319"/>
    <lineage>
        <taxon>Eukaryota</taxon>
        <taxon>Metazoa</taxon>
        <taxon>Chordata</taxon>
        <taxon>Craniata</taxon>
        <taxon>Vertebrata</taxon>
        <taxon>Euteleostomi</taxon>
        <taxon>Amphibia</taxon>
        <taxon>Batrachia</taxon>
        <taxon>Caudata</taxon>
        <taxon>Salamandroidea</taxon>
        <taxon>Salamandridae</taxon>
        <taxon>Pleurodelinae</taxon>
        <taxon>Pleurodeles</taxon>
    </lineage>
</organism>
<dbReference type="Proteomes" id="UP001066276">
    <property type="component" value="Chromosome 1_1"/>
</dbReference>
<comment type="caution">
    <text evidence="1">The sequence shown here is derived from an EMBL/GenBank/DDBJ whole genome shotgun (WGS) entry which is preliminary data.</text>
</comment>
<dbReference type="AlphaFoldDB" id="A0AAV7WP03"/>
<evidence type="ECO:0000313" key="2">
    <source>
        <dbReference type="Proteomes" id="UP001066276"/>
    </source>
</evidence>
<proteinExistence type="predicted"/>
<accession>A0AAV7WP03</accession>
<reference evidence="1" key="1">
    <citation type="journal article" date="2022" name="bioRxiv">
        <title>Sequencing and chromosome-scale assembly of the giantPleurodeles waltlgenome.</title>
        <authorList>
            <person name="Brown T."/>
            <person name="Elewa A."/>
            <person name="Iarovenko S."/>
            <person name="Subramanian E."/>
            <person name="Araus A.J."/>
            <person name="Petzold A."/>
            <person name="Susuki M."/>
            <person name="Suzuki K.-i.T."/>
            <person name="Hayashi T."/>
            <person name="Toyoda A."/>
            <person name="Oliveira C."/>
            <person name="Osipova E."/>
            <person name="Leigh N.D."/>
            <person name="Simon A."/>
            <person name="Yun M.H."/>
        </authorList>
    </citation>
    <scope>NUCLEOTIDE SEQUENCE</scope>
    <source>
        <strain evidence="1">20211129_DDA</strain>
        <tissue evidence="1">Liver</tissue>
    </source>
</reference>
<dbReference type="EMBL" id="JANPWB010000001">
    <property type="protein sequence ID" value="KAJ1214238.1"/>
    <property type="molecule type" value="Genomic_DNA"/>
</dbReference>
<evidence type="ECO:0000313" key="1">
    <source>
        <dbReference type="EMBL" id="KAJ1214238.1"/>
    </source>
</evidence>
<protein>
    <submittedName>
        <fullName evidence="1">Uncharacterized protein</fullName>
    </submittedName>
</protein>